<evidence type="ECO:0000313" key="2">
    <source>
        <dbReference type="Proteomes" id="UP000466442"/>
    </source>
</evidence>
<gene>
    <name evidence="1" type="ORF">GE061_012809</name>
</gene>
<name>A0A8S9XTL3_APOLU</name>
<organism evidence="1 2">
    <name type="scientific">Apolygus lucorum</name>
    <name type="common">Small green plant bug</name>
    <name type="synonym">Lygocoris lucorum</name>
    <dbReference type="NCBI Taxonomy" id="248454"/>
    <lineage>
        <taxon>Eukaryota</taxon>
        <taxon>Metazoa</taxon>
        <taxon>Ecdysozoa</taxon>
        <taxon>Arthropoda</taxon>
        <taxon>Hexapoda</taxon>
        <taxon>Insecta</taxon>
        <taxon>Pterygota</taxon>
        <taxon>Neoptera</taxon>
        <taxon>Paraneoptera</taxon>
        <taxon>Hemiptera</taxon>
        <taxon>Heteroptera</taxon>
        <taxon>Panheteroptera</taxon>
        <taxon>Cimicomorpha</taxon>
        <taxon>Miridae</taxon>
        <taxon>Mirini</taxon>
        <taxon>Apolygus</taxon>
    </lineage>
</organism>
<proteinExistence type="predicted"/>
<protein>
    <submittedName>
        <fullName evidence="1">Uncharacterized protein</fullName>
    </submittedName>
</protein>
<dbReference type="EMBL" id="WIXP02000004">
    <property type="protein sequence ID" value="KAF6212287.1"/>
    <property type="molecule type" value="Genomic_DNA"/>
</dbReference>
<dbReference type="OrthoDB" id="6575720at2759"/>
<comment type="caution">
    <text evidence="1">The sequence shown here is derived from an EMBL/GenBank/DDBJ whole genome shotgun (WGS) entry which is preliminary data.</text>
</comment>
<sequence length="299" mass="32549">MEDFNTTYNRNVIVHDEVPSVDTSQSLGDELPTKNIAVMELPMLGNTARNFIVSGFLVQFAACVAAGNTTEVPVGEPALPTPSVEGAPTPKADALFFNPSSHSQGGGFLETAARAVANLVSSNFAPPTRRAPPANDLVGVLMRLMGLDSSKLSAIAVNALIFMAQMLGSSLSVKSWDEKERDEIPPPGTPLGWIFDNSPVEARDLVHAAEDSTLPNQLIEIVRLGTTEATDCIELLICYSAPVVWSMQRYLYKPPDPTWASMTPLQRMFAYFPTFKEIIHNSEGCDIQFPACKDRYVNQ</sequence>
<reference evidence="1" key="1">
    <citation type="journal article" date="2021" name="Mol. Ecol. Resour.">
        <title>Apolygus lucorum genome provides insights into omnivorousness and mesophyll feeding.</title>
        <authorList>
            <person name="Liu Y."/>
            <person name="Liu H."/>
            <person name="Wang H."/>
            <person name="Huang T."/>
            <person name="Liu B."/>
            <person name="Yang B."/>
            <person name="Yin L."/>
            <person name="Li B."/>
            <person name="Zhang Y."/>
            <person name="Zhang S."/>
            <person name="Jiang F."/>
            <person name="Zhang X."/>
            <person name="Ren Y."/>
            <person name="Wang B."/>
            <person name="Wang S."/>
            <person name="Lu Y."/>
            <person name="Wu K."/>
            <person name="Fan W."/>
            <person name="Wang G."/>
        </authorList>
    </citation>
    <scope>NUCLEOTIDE SEQUENCE</scope>
    <source>
        <strain evidence="1">12Hb</strain>
    </source>
</reference>
<dbReference type="Proteomes" id="UP000466442">
    <property type="component" value="Unassembled WGS sequence"/>
</dbReference>
<accession>A0A8S9XTL3</accession>
<keyword evidence="2" id="KW-1185">Reference proteome</keyword>
<dbReference type="AlphaFoldDB" id="A0A8S9XTL3"/>
<evidence type="ECO:0000313" key="1">
    <source>
        <dbReference type="EMBL" id="KAF6212287.1"/>
    </source>
</evidence>